<dbReference type="EMBL" id="JASCZI010274101">
    <property type="protein sequence ID" value="MED6225685.1"/>
    <property type="molecule type" value="Genomic_DNA"/>
</dbReference>
<comment type="caution">
    <text evidence="1">The sequence shown here is derived from an EMBL/GenBank/DDBJ whole genome shotgun (WGS) entry which is preliminary data.</text>
</comment>
<proteinExistence type="predicted"/>
<dbReference type="Pfam" id="PF02992">
    <property type="entry name" value="Transposase_21"/>
    <property type="match status" value="1"/>
</dbReference>
<organism evidence="1 2">
    <name type="scientific">Stylosanthes scabra</name>
    <dbReference type="NCBI Taxonomy" id="79078"/>
    <lineage>
        <taxon>Eukaryota</taxon>
        <taxon>Viridiplantae</taxon>
        <taxon>Streptophyta</taxon>
        <taxon>Embryophyta</taxon>
        <taxon>Tracheophyta</taxon>
        <taxon>Spermatophyta</taxon>
        <taxon>Magnoliopsida</taxon>
        <taxon>eudicotyledons</taxon>
        <taxon>Gunneridae</taxon>
        <taxon>Pentapetalae</taxon>
        <taxon>rosids</taxon>
        <taxon>fabids</taxon>
        <taxon>Fabales</taxon>
        <taxon>Fabaceae</taxon>
        <taxon>Papilionoideae</taxon>
        <taxon>50 kb inversion clade</taxon>
        <taxon>dalbergioids sensu lato</taxon>
        <taxon>Dalbergieae</taxon>
        <taxon>Pterocarpus clade</taxon>
        <taxon>Stylosanthes</taxon>
    </lineage>
</organism>
<protein>
    <recommendedName>
        <fullName evidence="3">Transposase-associated domain-containing protein</fullName>
    </recommendedName>
</protein>
<keyword evidence="2" id="KW-1185">Reference proteome</keyword>
<dbReference type="PANTHER" id="PTHR10775:SF190">
    <property type="entry name" value="TNP2-LIKE TRANSPOSON PROTEIN"/>
    <property type="match status" value="1"/>
</dbReference>
<name>A0ABU6ZUX0_9FABA</name>
<accession>A0ABU6ZUX0</accession>
<evidence type="ECO:0000313" key="1">
    <source>
        <dbReference type="EMBL" id="MED6225685.1"/>
    </source>
</evidence>
<evidence type="ECO:0008006" key="3">
    <source>
        <dbReference type="Google" id="ProtNLM"/>
    </source>
</evidence>
<reference evidence="1 2" key="1">
    <citation type="journal article" date="2023" name="Plants (Basel)">
        <title>Bridging the Gap: Combining Genomics and Transcriptomics Approaches to Understand Stylosanthes scabra, an Orphan Legume from the Brazilian Caatinga.</title>
        <authorList>
            <person name="Ferreira-Neto J.R.C."/>
            <person name="da Silva M.D."/>
            <person name="Binneck E."/>
            <person name="de Melo N.F."/>
            <person name="da Silva R.H."/>
            <person name="de Melo A.L.T.M."/>
            <person name="Pandolfi V."/>
            <person name="Bustamante F.O."/>
            <person name="Brasileiro-Vidal A.C."/>
            <person name="Benko-Iseppon A.M."/>
        </authorList>
    </citation>
    <scope>NUCLEOTIDE SEQUENCE [LARGE SCALE GENOMIC DNA]</scope>
    <source>
        <tissue evidence="1">Leaves</tissue>
    </source>
</reference>
<sequence length="251" mass="29046">MRHPRDSEAWETFDSLHDWFVKDPRNVRLGLGSDGFNPFGAMRTNYSVWPVVLIPYNRLPWECMKPTSLILSMIIPGAKMPGNNIDVYLQPLIEELKELWHDRVQTLNRFKNEMFTLRAALMWTISDFSGLGTLIGWDVHSKCACPTCNFNTDSCRLKHGGKWCFMGGHRFSERGHKFRLSRAKFNGKVELRDPPTILTWSEILEQLGGINVSFGKELQSSKGKRPRGKNVEEDDESGMWRKKCIFFDLPY</sequence>
<dbReference type="PANTHER" id="PTHR10775">
    <property type="entry name" value="OS08G0208400 PROTEIN"/>
    <property type="match status" value="1"/>
</dbReference>
<gene>
    <name evidence="1" type="ORF">PIB30_117481</name>
</gene>
<dbReference type="InterPro" id="IPR004242">
    <property type="entry name" value="Transposase_21"/>
</dbReference>
<dbReference type="Proteomes" id="UP001341840">
    <property type="component" value="Unassembled WGS sequence"/>
</dbReference>
<evidence type="ECO:0000313" key="2">
    <source>
        <dbReference type="Proteomes" id="UP001341840"/>
    </source>
</evidence>